<dbReference type="Gene3D" id="1.10.10.10">
    <property type="entry name" value="Winged helix-like DNA-binding domain superfamily/Winged helix DNA-binding domain"/>
    <property type="match status" value="1"/>
</dbReference>
<name>Q8PTF7_METMA</name>
<dbReference type="KEGG" id="mma:MM_2758"/>
<sequence length="176" mass="19893">MGLGVMSAENQVQGVSLEYCKTSSTLCKGFWQVLNGVPIEAVKELSESQKESIRKYIQASTNGKSIYQIAQEIGVGSLTCSELHRTKKQYKRAFLKTVGKSTESQKHAMITKSQKELIEYLKSKKEPISASVCARDMKINVLNAFSRLQRLEKKGKVRKIKKNSFVTWEIVRSQNK</sequence>
<gene>
    <name evidence="1" type="ordered locus">MM_2758</name>
</gene>
<organism evidence="1 2">
    <name type="scientific">Methanosarcina mazei (strain ATCC BAA-159 / DSM 3647 / Goe1 / Go1 / JCM 11833 / OCM 88)</name>
    <name type="common">Methanosarcina frisia</name>
    <dbReference type="NCBI Taxonomy" id="192952"/>
    <lineage>
        <taxon>Archaea</taxon>
        <taxon>Methanobacteriati</taxon>
        <taxon>Methanobacteriota</taxon>
        <taxon>Stenosarchaea group</taxon>
        <taxon>Methanomicrobia</taxon>
        <taxon>Methanosarcinales</taxon>
        <taxon>Methanosarcinaceae</taxon>
        <taxon>Methanosarcina</taxon>
    </lineage>
</organism>
<dbReference type="Proteomes" id="UP000000595">
    <property type="component" value="Chromosome"/>
</dbReference>
<dbReference type="EMBL" id="AE008384">
    <property type="protein sequence ID" value="AAM32454.1"/>
    <property type="molecule type" value="Genomic_DNA"/>
</dbReference>
<dbReference type="HOGENOM" id="CLU_1792144_0_0_2"/>
<protein>
    <submittedName>
        <fullName evidence="1">Uncharacterized protein</fullName>
    </submittedName>
</protein>
<dbReference type="InterPro" id="IPR036388">
    <property type="entry name" value="WH-like_DNA-bd_sf"/>
</dbReference>
<evidence type="ECO:0000313" key="2">
    <source>
        <dbReference type="Proteomes" id="UP000000595"/>
    </source>
</evidence>
<proteinExistence type="predicted"/>
<dbReference type="AlphaFoldDB" id="Q8PTF7"/>
<reference evidence="1 2" key="1">
    <citation type="journal article" date="2002" name="J. Mol. Microbiol. Biotechnol.">
        <title>The genome of Methanosarcina mazei: evidence for lateral gene transfer between Bacteria and Archaea.</title>
        <authorList>
            <person name="Deppenmeier U."/>
            <person name="Johann A."/>
            <person name="Hartsch T."/>
            <person name="Merkl R."/>
            <person name="Schmitz R.A."/>
            <person name="Martinez-Arias R."/>
            <person name="Henne A."/>
            <person name="Wiezer A."/>
            <person name="Baumer S."/>
            <person name="Jacobi C."/>
            <person name="Bruggemann H."/>
            <person name="Lienard T."/>
            <person name="Christmann A."/>
            <person name="Bomeke M."/>
            <person name="Steckel S."/>
            <person name="Bhattacharyya A."/>
            <person name="Lykidis A."/>
            <person name="Overbeek R."/>
            <person name="Klenk H.P."/>
            <person name="Gunsalus R.P."/>
            <person name="Fritz H.J."/>
            <person name="Gottschalk G."/>
        </authorList>
    </citation>
    <scope>NUCLEOTIDE SEQUENCE [LARGE SCALE GENOMIC DNA]</scope>
    <source>
        <strain evidence="2">ATCC BAA-159 / DSM 3647 / Goe1 / Go1 / JCM 11833 / OCM 88</strain>
    </source>
</reference>
<evidence type="ECO:0000313" key="1">
    <source>
        <dbReference type="EMBL" id="AAM32454.1"/>
    </source>
</evidence>
<accession>Q8PTF7</accession>